<evidence type="ECO:0000259" key="2">
    <source>
        <dbReference type="Pfam" id="PF12770"/>
    </source>
</evidence>
<dbReference type="Proteomes" id="UP000249467">
    <property type="component" value="Unassembled WGS sequence"/>
</dbReference>
<comment type="caution">
    <text evidence="3">The sequence shown here is derived from an EMBL/GenBank/DDBJ whole genome shotgun (WGS) entry which is preliminary data.</text>
</comment>
<dbReference type="InterPro" id="IPR019734">
    <property type="entry name" value="TPR_rpt"/>
</dbReference>
<gene>
    <name evidence="3" type="ORF">DCF19_02460</name>
</gene>
<evidence type="ECO:0000313" key="4">
    <source>
        <dbReference type="Proteomes" id="UP000249467"/>
    </source>
</evidence>
<evidence type="ECO:0000313" key="3">
    <source>
        <dbReference type="EMBL" id="PZO44091.1"/>
    </source>
</evidence>
<organism evidence="3 4">
    <name type="scientific">Pseudanabaena frigida</name>
    <dbReference type="NCBI Taxonomy" id="945775"/>
    <lineage>
        <taxon>Bacteria</taxon>
        <taxon>Bacillati</taxon>
        <taxon>Cyanobacteriota</taxon>
        <taxon>Cyanophyceae</taxon>
        <taxon>Pseudanabaenales</taxon>
        <taxon>Pseudanabaenaceae</taxon>
        <taxon>Pseudanabaena</taxon>
    </lineage>
</organism>
<dbReference type="SUPFAM" id="SSF48452">
    <property type="entry name" value="TPR-like"/>
    <property type="match status" value="3"/>
</dbReference>
<feature type="domain" description="CHAT" evidence="2">
    <location>
        <begin position="778"/>
        <end position="1056"/>
    </location>
</feature>
<dbReference type="SMART" id="SM00028">
    <property type="entry name" value="TPR"/>
    <property type="match status" value="9"/>
</dbReference>
<reference evidence="3 4" key="1">
    <citation type="submission" date="2018-04" db="EMBL/GenBank/DDBJ databases">
        <authorList>
            <person name="Go L.Y."/>
            <person name="Mitchell J.A."/>
        </authorList>
    </citation>
    <scope>NUCLEOTIDE SEQUENCE [LARGE SCALE GENOMIC DNA]</scope>
    <source>
        <strain evidence="3">ULC066bin1</strain>
    </source>
</reference>
<dbReference type="AlphaFoldDB" id="A0A2W4Y9I0"/>
<accession>A0A2W4Y9I0</accession>
<feature type="repeat" description="TPR" evidence="1">
    <location>
        <begin position="393"/>
        <end position="426"/>
    </location>
</feature>
<reference evidence="3 4" key="2">
    <citation type="submission" date="2018-06" db="EMBL/GenBank/DDBJ databases">
        <title>Metagenomic assembly of (sub)arctic Cyanobacteria and their associated microbiome from non-axenic cultures.</title>
        <authorList>
            <person name="Baurain D."/>
        </authorList>
    </citation>
    <scope>NUCLEOTIDE SEQUENCE [LARGE SCALE GENOMIC DNA]</scope>
    <source>
        <strain evidence="3">ULC066bin1</strain>
    </source>
</reference>
<feature type="repeat" description="TPR" evidence="1">
    <location>
        <begin position="473"/>
        <end position="506"/>
    </location>
</feature>
<dbReference type="PANTHER" id="PTHR10098">
    <property type="entry name" value="RAPSYN-RELATED"/>
    <property type="match status" value="1"/>
</dbReference>
<feature type="repeat" description="TPR" evidence="1">
    <location>
        <begin position="433"/>
        <end position="466"/>
    </location>
</feature>
<dbReference type="EMBL" id="QBML01000003">
    <property type="protein sequence ID" value="PZO44091.1"/>
    <property type="molecule type" value="Genomic_DNA"/>
</dbReference>
<feature type="repeat" description="TPR" evidence="1">
    <location>
        <begin position="233"/>
        <end position="266"/>
    </location>
</feature>
<proteinExistence type="predicted"/>
<feature type="repeat" description="TPR" evidence="1">
    <location>
        <begin position="313"/>
        <end position="346"/>
    </location>
</feature>
<dbReference type="Pfam" id="PF12770">
    <property type="entry name" value="CHAT"/>
    <property type="match status" value="1"/>
</dbReference>
<protein>
    <recommendedName>
        <fullName evidence="2">CHAT domain-containing protein</fullName>
    </recommendedName>
</protein>
<dbReference type="InterPro" id="IPR011990">
    <property type="entry name" value="TPR-like_helical_dom_sf"/>
</dbReference>
<dbReference type="Gene3D" id="1.25.40.10">
    <property type="entry name" value="Tetratricopeptide repeat domain"/>
    <property type="match status" value="3"/>
</dbReference>
<name>A0A2W4Y9I0_9CYAN</name>
<dbReference type="InterPro" id="IPR024983">
    <property type="entry name" value="CHAT_dom"/>
</dbReference>
<sequence>MSMILVRSKSIIRDFLSQFFSLSIICTTSILPLIIAASPSIAQTESSRSIQNGESQSFVISLQAGQFVRIIVQQQGIDLVVTLMSPDGKEIANSDSPNEDDGAEVISAIAAVSGDYKLVVRPLDPKSSGKFSFTIEDLRVAKDSDRKYIAAETAFMEATKINDGKSENQQQAIAKYLEALPVFRSEGRTYWEALTIKSIGDIYSDLEKYSESLTYKQQTLPLFTKLGDVKQVGRMLNNIGKTYEKLGDLRTAISFYEQTIAARKSIRDPLGEGITFHNLGYAYDTIGQPKAALEFYQQALNIWREIKNRKEEGSTLRNIGAVYRKLSEYGQALSYYQQALVINQEVGDRRNEGNTLNSIGLLYVNLGQPTKAIDFLQRSLAIAQLRKDLRAQSSIFSNIGLAYKRLNALDKALQFYFQAFKLAQDTGDLGSQSVTLNNLASIALEEKKYDDAIDYFQTALQVVRKVGDRITEATILGNIGLVYNETGKKSLAFANYQQSLQLDRQAGNRRGESIVLSNMGSLMAAQEKFELAIYFYKLSVNVRESIRKDIRNLSREDQSAFKQSVADVYRGLASILLEQGRVMEALQVLDLLKVQELQDYLQDVKGNEVTAQGIELLPQEQTLSKFIADIASQSTTLNDELDGLRKLAKLNDTQRLRITGIEKIQVESSQKIASLFDSSNVKAIENDLRQNAIADNLKLSSYKSLQERLKGLVQTAKFPQKTALFYPLILDDRLELVLFTLDAPPVHRTVKVGRQELEKAIANFRSDLQDASSFDVKDSSKKLYQWMIQPIAADLQKAQIQTIIYAPDGQLRYIPLAALYDGKQWLIESYAINHITAINLFRLGSQALSQPSVIAAAFSNGKYEFNVGDQKFVFLGLPFAGKEVEDLSTILPNTTKLLNSAFQRNTITDISQNYNIIHLATHASFVSGRPEESFILLGNGDRLSLRELQNLKFPNIDLVVLSACQTALGGVVGGGEEILGFGYQMQRTGAKAAIASLWTVSDGGTQVLMDIFYGELHKEQFSKVESLRQAQIAMIRNSKSEFNHPYYWSAFILIGNGF</sequence>
<feature type="repeat" description="TPR" evidence="1">
    <location>
        <begin position="273"/>
        <end position="306"/>
    </location>
</feature>
<dbReference type="Gene3D" id="2.60.120.380">
    <property type="match status" value="1"/>
</dbReference>
<keyword evidence="1" id="KW-0802">TPR repeat</keyword>
<dbReference type="Pfam" id="PF13424">
    <property type="entry name" value="TPR_12"/>
    <property type="match status" value="3"/>
</dbReference>
<dbReference type="PROSITE" id="PS50005">
    <property type="entry name" value="TPR"/>
    <property type="match status" value="6"/>
</dbReference>
<evidence type="ECO:0000256" key="1">
    <source>
        <dbReference type="PROSITE-ProRule" id="PRU00339"/>
    </source>
</evidence>